<organism evidence="8 9">
    <name type="scientific">Sphingobium terrigena</name>
    <dbReference type="NCBI Taxonomy" id="2304063"/>
    <lineage>
        <taxon>Bacteria</taxon>
        <taxon>Pseudomonadati</taxon>
        <taxon>Pseudomonadota</taxon>
        <taxon>Alphaproteobacteria</taxon>
        <taxon>Sphingomonadales</taxon>
        <taxon>Sphingomonadaceae</taxon>
        <taxon>Sphingobium</taxon>
    </lineage>
</organism>
<dbReference type="AlphaFoldDB" id="A0A418YNT2"/>
<feature type="transmembrane region" description="Helical" evidence="7">
    <location>
        <begin position="364"/>
        <end position="383"/>
    </location>
</feature>
<dbReference type="PANTHER" id="PTHR43266:SF7">
    <property type="entry name" value="TRANSPORTER, PUTATIVE-RELATED"/>
    <property type="match status" value="1"/>
</dbReference>
<keyword evidence="9" id="KW-1185">Reference proteome</keyword>
<protein>
    <submittedName>
        <fullName evidence="8">MFS transporter</fullName>
    </submittedName>
</protein>
<dbReference type="Proteomes" id="UP000283469">
    <property type="component" value="Unassembled WGS sequence"/>
</dbReference>
<keyword evidence="4 7" id="KW-0812">Transmembrane</keyword>
<feature type="transmembrane region" description="Helical" evidence="7">
    <location>
        <begin position="244"/>
        <end position="264"/>
    </location>
</feature>
<evidence type="ECO:0000256" key="5">
    <source>
        <dbReference type="ARBA" id="ARBA00022989"/>
    </source>
</evidence>
<dbReference type="RefSeq" id="WP_119748757.1">
    <property type="nucleotide sequence ID" value="NZ_QVRA01000020.1"/>
</dbReference>
<feature type="transmembrane region" description="Helical" evidence="7">
    <location>
        <begin position="42"/>
        <end position="62"/>
    </location>
</feature>
<sequence>MTVAFRHGWGWLVLAALTVSTIGDEITLLTMMFRTADNMPPYGVPALLIAELLPGLVAAPWAGRLIDRSDSAHVLILVSALQAATIALIAFIPMLTLAGAVALSVLFTISSAATFALIPVLAGALGMTLVRANGFLEMVRSLGMLAGPVAGGVLVGRMGSTNALLIDAASFALLLLVVALSGLHRKPQQHAEEEPALLAAYRPLLTNRRVMALTGALSIEVFATAIADVAFVFLVIVTLARGPLAFGVLTALWAGGMLIGAALAERIIGHRVGRAAFATAAIMGATMLLIGLTPIGLAIVAVAFIAGGGANSVHNVAVRTLLQSQVPAADHAKVAAIYGAATRTAAICGYVAGGFFVPDDAPTAYLVGGLLGVCASIVGWRIFNGRWSEGTPRP</sequence>
<keyword evidence="5 7" id="KW-1133">Transmembrane helix</keyword>
<evidence type="ECO:0000256" key="3">
    <source>
        <dbReference type="ARBA" id="ARBA00022475"/>
    </source>
</evidence>
<keyword evidence="2" id="KW-0813">Transport</keyword>
<evidence type="ECO:0000256" key="4">
    <source>
        <dbReference type="ARBA" id="ARBA00022692"/>
    </source>
</evidence>
<feature type="transmembrane region" description="Helical" evidence="7">
    <location>
        <begin position="74"/>
        <end position="95"/>
    </location>
</feature>
<accession>A0A418YNT2</accession>
<evidence type="ECO:0000256" key="1">
    <source>
        <dbReference type="ARBA" id="ARBA00004651"/>
    </source>
</evidence>
<dbReference type="InterPro" id="IPR011701">
    <property type="entry name" value="MFS"/>
</dbReference>
<dbReference type="EMBL" id="QVRA01000020">
    <property type="protein sequence ID" value="RJG52910.1"/>
    <property type="molecule type" value="Genomic_DNA"/>
</dbReference>
<evidence type="ECO:0000256" key="2">
    <source>
        <dbReference type="ARBA" id="ARBA00022448"/>
    </source>
</evidence>
<evidence type="ECO:0000256" key="6">
    <source>
        <dbReference type="ARBA" id="ARBA00023136"/>
    </source>
</evidence>
<dbReference type="PANTHER" id="PTHR43266">
    <property type="entry name" value="MACROLIDE-EFFLUX PROTEIN"/>
    <property type="match status" value="1"/>
</dbReference>
<feature type="transmembrane region" description="Helical" evidence="7">
    <location>
        <begin position="164"/>
        <end position="183"/>
    </location>
</feature>
<evidence type="ECO:0000256" key="7">
    <source>
        <dbReference type="SAM" id="Phobius"/>
    </source>
</evidence>
<dbReference type="Pfam" id="PF07690">
    <property type="entry name" value="MFS_1"/>
    <property type="match status" value="1"/>
</dbReference>
<feature type="transmembrane region" description="Helical" evidence="7">
    <location>
        <begin position="142"/>
        <end position="158"/>
    </location>
</feature>
<keyword evidence="6 7" id="KW-0472">Membrane</keyword>
<dbReference type="InterPro" id="IPR036259">
    <property type="entry name" value="MFS_trans_sf"/>
</dbReference>
<feature type="transmembrane region" description="Helical" evidence="7">
    <location>
        <begin position="276"/>
        <end position="306"/>
    </location>
</feature>
<feature type="transmembrane region" description="Helical" evidence="7">
    <location>
        <begin position="210"/>
        <end position="238"/>
    </location>
</feature>
<feature type="transmembrane region" description="Helical" evidence="7">
    <location>
        <begin position="101"/>
        <end position="130"/>
    </location>
</feature>
<name>A0A418YNT2_9SPHN</name>
<comment type="caution">
    <text evidence="8">The sequence shown here is derived from an EMBL/GenBank/DDBJ whole genome shotgun (WGS) entry which is preliminary data.</text>
</comment>
<dbReference type="GO" id="GO:0005886">
    <property type="term" value="C:plasma membrane"/>
    <property type="evidence" value="ECO:0007669"/>
    <property type="project" value="UniProtKB-SubCell"/>
</dbReference>
<dbReference type="GO" id="GO:0022857">
    <property type="term" value="F:transmembrane transporter activity"/>
    <property type="evidence" value="ECO:0007669"/>
    <property type="project" value="InterPro"/>
</dbReference>
<reference evidence="8 9" key="1">
    <citation type="submission" date="2018-08" db="EMBL/GenBank/DDBJ databases">
        <title>Sphingobium sp. EO9.</title>
        <authorList>
            <person name="Park Y."/>
            <person name="Kim K.H."/>
            <person name="Jeon C.O."/>
        </authorList>
    </citation>
    <scope>NUCLEOTIDE SEQUENCE [LARGE SCALE GENOMIC DNA]</scope>
    <source>
        <strain evidence="8 9">EO9</strain>
    </source>
</reference>
<gene>
    <name evidence="8" type="ORF">D0Z70_17875</name>
</gene>
<dbReference type="Gene3D" id="1.20.1250.20">
    <property type="entry name" value="MFS general substrate transporter like domains"/>
    <property type="match status" value="1"/>
</dbReference>
<evidence type="ECO:0000313" key="9">
    <source>
        <dbReference type="Proteomes" id="UP000283469"/>
    </source>
</evidence>
<dbReference type="SUPFAM" id="SSF103473">
    <property type="entry name" value="MFS general substrate transporter"/>
    <property type="match status" value="1"/>
</dbReference>
<evidence type="ECO:0000313" key="8">
    <source>
        <dbReference type="EMBL" id="RJG52910.1"/>
    </source>
</evidence>
<keyword evidence="3" id="KW-1003">Cell membrane</keyword>
<proteinExistence type="predicted"/>
<dbReference type="OrthoDB" id="7464870at2"/>
<comment type="subcellular location">
    <subcellularLocation>
        <location evidence="1">Cell membrane</location>
        <topology evidence="1">Multi-pass membrane protein</topology>
    </subcellularLocation>
</comment>